<comment type="caution">
    <text evidence="1">The sequence shown here is derived from an EMBL/GenBank/DDBJ whole genome shotgun (WGS) entry which is preliminary data.</text>
</comment>
<evidence type="ECO:0000313" key="2">
    <source>
        <dbReference type="Proteomes" id="UP000054988"/>
    </source>
</evidence>
<dbReference type="EMBL" id="LATX01001084">
    <property type="protein sequence ID" value="KTB43760.1"/>
    <property type="molecule type" value="Genomic_DNA"/>
</dbReference>
<sequence>MSNTNAQSTSTPDQHLSLPHHLNEDNLCTYNPIPVRAIPVSAFYNPSLMTRPTMIDHCFEVWNPPEIKEDVDYEAEAPETYVVDEFIDYYVCKQCFGLKHRFCGMDVTERWRFEEPWPQNKNESEWKVKNLDTKLWGPCWDENPWETDWWKNADQWAKWGTDNQGN</sequence>
<protein>
    <submittedName>
        <fullName evidence="1">Uncharacterized protein</fullName>
    </submittedName>
</protein>
<gene>
    <name evidence="1" type="ORF">WG66_3663</name>
</gene>
<organism evidence="1 2">
    <name type="scientific">Moniliophthora roreri</name>
    <name type="common">Frosty pod rot fungus</name>
    <name type="synonym">Monilia roreri</name>
    <dbReference type="NCBI Taxonomy" id="221103"/>
    <lineage>
        <taxon>Eukaryota</taxon>
        <taxon>Fungi</taxon>
        <taxon>Dikarya</taxon>
        <taxon>Basidiomycota</taxon>
        <taxon>Agaricomycotina</taxon>
        <taxon>Agaricomycetes</taxon>
        <taxon>Agaricomycetidae</taxon>
        <taxon>Agaricales</taxon>
        <taxon>Marasmiineae</taxon>
        <taxon>Marasmiaceae</taxon>
        <taxon>Moniliophthora</taxon>
    </lineage>
</organism>
<dbReference type="Proteomes" id="UP000054988">
    <property type="component" value="Unassembled WGS sequence"/>
</dbReference>
<evidence type="ECO:0000313" key="1">
    <source>
        <dbReference type="EMBL" id="KTB43760.1"/>
    </source>
</evidence>
<accession>A0A0W0G5A9</accession>
<dbReference type="AlphaFoldDB" id="A0A0W0G5A9"/>
<name>A0A0W0G5A9_MONRR</name>
<reference evidence="1 2" key="1">
    <citation type="submission" date="2015-12" db="EMBL/GenBank/DDBJ databases">
        <title>Draft genome sequence of Moniliophthora roreri, the causal agent of frosty pod rot of cacao.</title>
        <authorList>
            <person name="Aime M.C."/>
            <person name="Diaz-Valderrama J.R."/>
            <person name="Kijpornyongpan T."/>
            <person name="Phillips-Mora W."/>
        </authorList>
    </citation>
    <scope>NUCLEOTIDE SEQUENCE [LARGE SCALE GENOMIC DNA]</scope>
    <source>
        <strain evidence="1 2">MCA 2952</strain>
    </source>
</reference>
<proteinExistence type="predicted"/>